<dbReference type="Gene3D" id="1.10.10.10">
    <property type="entry name" value="Winged helix-like DNA-binding domain superfamily/Winged helix DNA-binding domain"/>
    <property type="match status" value="1"/>
</dbReference>
<evidence type="ECO:0000313" key="5">
    <source>
        <dbReference type="Proteomes" id="UP000284095"/>
    </source>
</evidence>
<proteinExistence type="inferred from homology"/>
<dbReference type="Pfam" id="PF00480">
    <property type="entry name" value="ROK"/>
    <property type="match status" value="1"/>
</dbReference>
<keyword evidence="3" id="KW-0859">Xylose metabolism</keyword>
<evidence type="ECO:0000256" key="1">
    <source>
        <dbReference type="ARBA" id="ARBA00002486"/>
    </source>
</evidence>
<dbReference type="PANTHER" id="PTHR18964">
    <property type="entry name" value="ROK (REPRESSOR, ORF, KINASE) FAMILY"/>
    <property type="match status" value="1"/>
</dbReference>
<dbReference type="Gene3D" id="3.30.420.40">
    <property type="match status" value="2"/>
</dbReference>
<dbReference type="InterPro" id="IPR036388">
    <property type="entry name" value="WH-like_DNA-bd_sf"/>
</dbReference>
<keyword evidence="3" id="KW-0119">Carbohydrate metabolism</keyword>
<sequence length="366" mass="41137">MKKSQLIYQYIREQGAVSKQDIVIGLGLSLPTITQNLNNLAELGLIDTSKKISNTGGRNATAYSYVEKARYAVGLYLNRHHINCVAVDLSGNVISLIKVRENFDLNDDNYLRKIGETVEEVKKDTGLPDDRFLGVGIAVQGLISDDGERVTYGLTLNFTGVTRADIAKYIPYHNRLFHDSAAAGYAEVWDRNDLDDAFYLSLSNSVGGAVIVANKIFEGERRKSGEIGHMTIIPKAGDRCYCGQRGCFDTVCRANVLAEYADGDLEKFFELLETKDLGARRHWNRYLEYLSIGIHNIRMLYDTKIVIGGYVGAYIEKYMEDLCTRVDARDSFKEKSERYLVPSKYKKEPTGVGAAIHMIDEFFEII</sequence>
<protein>
    <submittedName>
        <fullName evidence="4">ROK family transcriptional regulator</fullName>
    </submittedName>
</protein>
<organism evidence="4 5">
    <name type="scientific">Dorea longicatena</name>
    <dbReference type="NCBI Taxonomy" id="88431"/>
    <lineage>
        <taxon>Bacteria</taxon>
        <taxon>Bacillati</taxon>
        <taxon>Bacillota</taxon>
        <taxon>Clostridia</taxon>
        <taxon>Lachnospirales</taxon>
        <taxon>Lachnospiraceae</taxon>
        <taxon>Dorea</taxon>
    </lineage>
</organism>
<comment type="function">
    <text evidence="1">Transcriptional repressor of xylose-utilizing enzymes.</text>
</comment>
<name>A0A414SSN0_9FIRM</name>
<dbReference type="SUPFAM" id="SSF46785">
    <property type="entry name" value="Winged helix' DNA-binding domain"/>
    <property type="match status" value="1"/>
</dbReference>
<accession>A0A414SSN0</accession>
<dbReference type="AlphaFoldDB" id="A0A414SSN0"/>
<dbReference type="Proteomes" id="UP000284095">
    <property type="component" value="Unassembled WGS sequence"/>
</dbReference>
<reference evidence="4 5" key="1">
    <citation type="submission" date="2018-08" db="EMBL/GenBank/DDBJ databases">
        <title>A genome reference for cultivated species of the human gut microbiota.</title>
        <authorList>
            <person name="Zou Y."/>
            <person name="Xue W."/>
            <person name="Luo G."/>
        </authorList>
    </citation>
    <scope>NUCLEOTIDE SEQUENCE [LARGE SCALE GENOMIC DNA]</scope>
    <source>
        <strain evidence="4 5">AM22-22</strain>
    </source>
</reference>
<keyword evidence="5" id="KW-1185">Reference proteome</keyword>
<evidence type="ECO:0000256" key="2">
    <source>
        <dbReference type="ARBA" id="ARBA00006479"/>
    </source>
</evidence>
<dbReference type="GO" id="GO:0042732">
    <property type="term" value="P:D-xylose metabolic process"/>
    <property type="evidence" value="ECO:0007669"/>
    <property type="project" value="UniProtKB-KW"/>
</dbReference>
<dbReference type="RefSeq" id="WP_118225282.1">
    <property type="nucleotide sequence ID" value="NZ_QRIC01000025.1"/>
</dbReference>
<dbReference type="InterPro" id="IPR043129">
    <property type="entry name" value="ATPase_NBD"/>
</dbReference>
<comment type="similarity">
    <text evidence="2">Belongs to the ROK (NagC/XylR) family.</text>
</comment>
<dbReference type="SUPFAM" id="SSF53067">
    <property type="entry name" value="Actin-like ATPase domain"/>
    <property type="match status" value="1"/>
</dbReference>
<gene>
    <name evidence="4" type="ORF">DW265_10755</name>
</gene>
<comment type="caution">
    <text evidence="4">The sequence shown here is derived from an EMBL/GenBank/DDBJ whole genome shotgun (WGS) entry which is preliminary data.</text>
</comment>
<dbReference type="InterPro" id="IPR036390">
    <property type="entry name" value="WH_DNA-bd_sf"/>
</dbReference>
<dbReference type="EMBL" id="QRIC01000025">
    <property type="protein sequence ID" value="RHG24125.1"/>
    <property type="molecule type" value="Genomic_DNA"/>
</dbReference>
<dbReference type="PANTHER" id="PTHR18964:SF149">
    <property type="entry name" value="BIFUNCTIONAL UDP-N-ACETYLGLUCOSAMINE 2-EPIMERASE_N-ACETYLMANNOSAMINE KINASE"/>
    <property type="match status" value="1"/>
</dbReference>
<evidence type="ECO:0000313" key="4">
    <source>
        <dbReference type="EMBL" id="RHG24125.1"/>
    </source>
</evidence>
<evidence type="ECO:0000256" key="3">
    <source>
        <dbReference type="ARBA" id="ARBA00022629"/>
    </source>
</evidence>
<dbReference type="InterPro" id="IPR000600">
    <property type="entry name" value="ROK"/>
</dbReference>